<protein>
    <recommendedName>
        <fullName evidence="4">Cys-tRNA(Pro)/Cys-tRNA(Cys) deacylase</fullName>
        <ecNumber evidence="4">4.2.-.-</ecNumber>
    </recommendedName>
</protein>
<dbReference type="InterPro" id="IPR004369">
    <property type="entry name" value="Prolyl-tRNA_editing_YbaK/EbsC"/>
</dbReference>
<dbReference type="CDD" id="cd00002">
    <property type="entry name" value="YbaK_deacylase"/>
    <property type="match status" value="1"/>
</dbReference>
<dbReference type="InterPro" id="IPR036754">
    <property type="entry name" value="YbaK/aa-tRNA-synt-asso_dom_sf"/>
</dbReference>
<dbReference type="PIRSF" id="PIRSF006181">
    <property type="entry name" value="EbsC_YbaK"/>
    <property type="match status" value="1"/>
</dbReference>
<evidence type="ECO:0000256" key="1">
    <source>
        <dbReference type="ARBA" id="ARBA00009798"/>
    </source>
</evidence>
<dbReference type="RefSeq" id="WP_147223611.1">
    <property type="nucleotide sequence ID" value="NZ_CAJGYY010000001.1"/>
</dbReference>
<comment type="caution">
    <text evidence="6">The sequence shown here is derived from an EMBL/GenBank/DDBJ whole genome shotgun (WGS) entry which is preliminary data.</text>
</comment>
<dbReference type="GO" id="GO:0006412">
    <property type="term" value="P:translation"/>
    <property type="evidence" value="ECO:0007669"/>
    <property type="project" value="UniProtKB-KW"/>
</dbReference>
<dbReference type="NCBIfam" id="TIGR00011">
    <property type="entry name" value="YbaK_EbsC"/>
    <property type="match status" value="1"/>
</dbReference>
<keyword evidence="3 4" id="KW-0456">Lyase</keyword>
<dbReference type="Pfam" id="PF04073">
    <property type="entry name" value="tRNA_edit"/>
    <property type="match status" value="1"/>
</dbReference>
<dbReference type="Gene3D" id="3.90.960.10">
    <property type="entry name" value="YbaK/aminoacyl-tRNA synthetase-associated domain"/>
    <property type="match status" value="1"/>
</dbReference>
<evidence type="ECO:0000256" key="3">
    <source>
        <dbReference type="ARBA" id="ARBA00023239"/>
    </source>
</evidence>
<name>A0A5C7A1Z5_9GAMM</name>
<evidence type="ECO:0000313" key="6">
    <source>
        <dbReference type="EMBL" id="TXD96905.1"/>
    </source>
</evidence>
<dbReference type="PANTHER" id="PTHR30411:SF0">
    <property type="entry name" value="CYS-TRNA(PRO)_CYS-TRNA(CYS) DEACYLASE YBAK"/>
    <property type="match status" value="1"/>
</dbReference>
<feature type="domain" description="YbaK/aminoacyl-tRNA synthetase-associated" evidence="5">
    <location>
        <begin position="32"/>
        <end position="143"/>
    </location>
</feature>
<dbReference type="SUPFAM" id="SSF55826">
    <property type="entry name" value="YbaK/ProRS associated domain"/>
    <property type="match status" value="1"/>
</dbReference>
<evidence type="ECO:0000256" key="4">
    <source>
        <dbReference type="PIRNR" id="PIRNR006181"/>
    </source>
</evidence>
<dbReference type="OrthoDB" id="9809296at2"/>
<dbReference type="GO" id="GO:0002161">
    <property type="term" value="F:aminoacyl-tRNA deacylase activity"/>
    <property type="evidence" value="ECO:0007669"/>
    <property type="project" value="InterPro"/>
</dbReference>
<evidence type="ECO:0000259" key="5">
    <source>
        <dbReference type="Pfam" id="PF04073"/>
    </source>
</evidence>
<evidence type="ECO:0000256" key="2">
    <source>
        <dbReference type="ARBA" id="ARBA00022917"/>
    </source>
</evidence>
<accession>A0A5C7A1Z5</accession>
<organism evidence="6 7">
    <name type="scientific">Psychrobacter frigidicola</name>
    <dbReference type="NCBI Taxonomy" id="45611"/>
    <lineage>
        <taxon>Bacteria</taxon>
        <taxon>Pseudomonadati</taxon>
        <taxon>Pseudomonadota</taxon>
        <taxon>Gammaproteobacteria</taxon>
        <taxon>Moraxellales</taxon>
        <taxon>Moraxellaceae</taxon>
        <taxon>Psychrobacter</taxon>
    </lineage>
</organism>
<dbReference type="GO" id="GO:0016829">
    <property type="term" value="F:lyase activity"/>
    <property type="evidence" value="ECO:0007669"/>
    <property type="project" value="UniProtKB-KW"/>
</dbReference>
<dbReference type="Proteomes" id="UP000321903">
    <property type="component" value="Unassembled WGS sequence"/>
</dbReference>
<keyword evidence="7" id="KW-1185">Reference proteome</keyword>
<dbReference type="PANTHER" id="PTHR30411">
    <property type="entry name" value="CYTOPLASMIC PROTEIN"/>
    <property type="match status" value="1"/>
</dbReference>
<gene>
    <name evidence="6" type="primary">ybaK</name>
    <name evidence="6" type="ORF">ES754_07705</name>
</gene>
<dbReference type="EC" id="4.2.-.-" evidence="4"/>
<proteinExistence type="inferred from homology"/>
<dbReference type="EMBL" id="VORZ01000002">
    <property type="protein sequence ID" value="TXD96905.1"/>
    <property type="molecule type" value="Genomic_DNA"/>
</dbReference>
<comment type="similarity">
    <text evidence="1 4">Belongs to the prolyl-tRNA editing family. YbaK/EbsC subfamily.</text>
</comment>
<dbReference type="InterPro" id="IPR007214">
    <property type="entry name" value="YbaK/aa-tRNA-synth-assoc-dom"/>
</dbReference>
<sequence>MTPAINLAQQLKLDYQLHEYTHDNSAASYGLEAAEKLGVDGARVFKTLVVVTDIGTLAVAIVPVATTLNLKSMAKALASKKVQMAEPKHVERSSGYVLGGVSPLGQKKRLITIIDSSAQDHPTIYVSAGRRGLEIELPPQQLAETLNAQFAKIATVNS</sequence>
<reference evidence="6 7" key="1">
    <citation type="submission" date="2019-08" db="EMBL/GenBank/DDBJ databases">
        <title>Genome sequence of Psychrobacter frigidicola ACAM304 (type strain).</title>
        <authorList>
            <person name="Bowman J.P."/>
        </authorList>
    </citation>
    <scope>NUCLEOTIDE SEQUENCE [LARGE SCALE GENOMIC DNA]</scope>
    <source>
        <strain evidence="6 7">ACAM 304</strain>
    </source>
</reference>
<evidence type="ECO:0000313" key="7">
    <source>
        <dbReference type="Proteomes" id="UP000321903"/>
    </source>
</evidence>
<dbReference type="AlphaFoldDB" id="A0A5C7A1Z5"/>
<keyword evidence="2 4" id="KW-0648">Protein biosynthesis</keyword>